<dbReference type="OrthoDB" id="6499146at2759"/>
<dbReference type="PANTHER" id="PTHR12318:SF0">
    <property type="entry name" value="ACYL-COENZYME A DIPHOSPHATASE NUDT19"/>
    <property type="match status" value="1"/>
</dbReference>
<comment type="similarity">
    <text evidence="3">Belongs to the Nudix hydrolase family.</text>
</comment>
<dbReference type="GO" id="GO:0046872">
    <property type="term" value="F:metal ion binding"/>
    <property type="evidence" value="ECO:0007669"/>
    <property type="project" value="UniProtKB-KW"/>
</dbReference>
<organism evidence="8 9">
    <name type="scientific">Dermatophagoides pteronyssinus</name>
    <name type="common">European house dust mite</name>
    <dbReference type="NCBI Taxonomy" id="6956"/>
    <lineage>
        <taxon>Eukaryota</taxon>
        <taxon>Metazoa</taxon>
        <taxon>Ecdysozoa</taxon>
        <taxon>Arthropoda</taxon>
        <taxon>Chelicerata</taxon>
        <taxon>Arachnida</taxon>
        <taxon>Acari</taxon>
        <taxon>Acariformes</taxon>
        <taxon>Sarcoptiformes</taxon>
        <taxon>Astigmata</taxon>
        <taxon>Psoroptidia</taxon>
        <taxon>Analgoidea</taxon>
        <taxon>Pyroglyphidae</taxon>
        <taxon>Dermatophagoidinae</taxon>
        <taxon>Dermatophagoides</taxon>
    </lineage>
</organism>
<proteinExistence type="inferred from homology"/>
<keyword evidence="5" id="KW-0378">Hydrolase</keyword>
<accession>A0A6P6YCS6</accession>
<dbReference type="Proteomes" id="UP000515146">
    <property type="component" value="Unplaced"/>
</dbReference>
<keyword evidence="6" id="KW-0460">Magnesium</keyword>
<dbReference type="OMA" id="LPRIHME"/>
<comment type="cofactor">
    <cofactor evidence="1">
        <name>Mn(2+)</name>
        <dbReference type="ChEBI" id="CHEBI:29035"/>
    </cofactor>
</comment>
<dbReference type="PANTHER" id="PTHR12318">
    <property type="entry name" value="TESTOSTERONE-REGULATED PROTEIN RP2"/>
    <property type="match status" value="1"/>
</dbReference>
<dbReference type="GO" id="GO:0005739">
    <property type="term" value="C:mitochondrion"/>
    <property type="evidence" value="ECO:0007669"/>
    <property type="project" value="TreeGrafter"/>
</dbReference>
<evidence type="ECO:0000256" key="4">
    <source>
        <dbReference type="ARBA" id="ARBA00022723"/>
    </source>
</evidence>
<reference evidence="9" key="1">
    <citation type="submission" date="2025-08" db="UniProtKB">
        <authorList>
            <consortium name="RefSeq"/>
        </authorList>
    </citation>
    <scope>IDENTIFICATION</scope>
    <source>
        <strain evidence="9">Airmid</strain>
    </source>
</reference>
<evidence type="ECO:0000313" key="9">
    <source>
        <dbReference type="RefSeq" id="XP_027203142.1"/>
    </source>
</evidence>
<evidence type="ECO:0000256" key="6">
    <source>
        <dbReference type="ARBA" id="ARBA00022842"/>
    </source>
</evidence>
<evidence type="ECO:0000256" key="7">
    <source>
        <dbReference type="ARBA" id="ARBA00023211"/>
    </source>
</evidence>
<name>A0A6P6YCS6_DERPT</name>
<keyword evidence="7" id="KW-0464">Manganese</keyword>
<evidence type="ECO:0000256" key="1">
    <source>
        <dbReference type="ARBA" id="ARBA00001936"/>
    </source>
</evidence>
<dbReference type="GO" id="GO:0016818">
    <property type="term" value="F:hydrolase activity, acting on acid anhydrides, in phosphorus-containing anhydrides"/>
    <property type="evidence" value="ECO:0007669"/>
    <property type="project" value="InterPro"/>
</dbReference>
<evidence type="ECO:0000256" key="5">
    <source>
        <dbReference type="ARBA" id="ARBA00022801"/>
    </source>
</evidence>
<dbReference type="Gene3D" id="3.90.79.10">
    <property type="entry name" value="Nucleoside Triphosphate Pyrophosphohydrolase"/>
    <property type="match status" value="1"/>
</dbReference>
<dbReference type="InParanoid" id="A0A6P6YCS6"/>
<evidence type="ECO:0000313" key="8">
    <source>
        <dbReference type="Proteomes" id="UP000515146"/>
    </source>
</evidence>
<dbReference type="GeneID" id="113797002"/>
<sequence length="360" mass="43049">MQHRQYRQQQTMDWQKNIALIIVNPIMIINDDDPLITDDNNDDDDDNHSDYQIYLQHFDRHEKISPNISFDKLPRMNLSKDDFHRDWLKSIDWPNRNSDMETLKFQNVPIIHDKFMTSHNDDDDHQDVLLALRICALRCLFTELGIIPNNCDFVHFDESIIDKCRNDWQNFRKFYLANFLRINFDKLELYEWWNWLTPTSVGHSPRFDTIYYLVILPQTFPKISTNNGHWISPNQLSSLLLPPSDNYELKCLSQFNQIDKLKQFLKQEYSQISIQRWIPYIEFYQDGCISYLPGDQFYPDHVSNIPIAPPRFNTDITMNQRRSSSMNRIEHQGLKYQIIVSGNHRYQILPKKISNVKSKL</sequence>
<evidence type="ECO:0000256" key="3">
    <source>
        <dbReference type="ARBA" id="ARBA00005582"/>
    </source>
</evidence>
<comment type="cofactor">
    <cofactor evidence="2">
        <name>Mg(2+)</name>
        <dbReference type="ChEBI" id="CHEBI:18420"/>
    </cofactor>
</comment>
<evidence type="ECO:0000256" key="2">
    <source>
        <dbReference type="ARBA" id="ARBA00001946"/>
    </source>
</evidence>
<gene>
    <name evidence="9" type="primary">LOC113797002</name>
</gene>
<keyword evidence="8" id="KW-1185">Reference proteome</keyword>
<dbReference type="InterPro" id="IPR039121">
    <property type="entry name" value="NUDT19"/>
</dbReference>
<keyword evidence="4" id="KW-0479">Metal-binding</keyword>
<dbReference type="AlphaFoldDB" id="A0A6P6YCS6"/>
<dbReference type="RefSeq" id="XP_027203142.1">
    <property type="nucleotide sequence ID" value="XM_027347341.1"/>
</dbReference>
<protein>
    <submittedName>
        <fullName evidence="9">Nucleoside diphosphate-linked moiety X motif 19-like</fullName>
    </submittedName>
</protein>
<dbReference type="KEGG" id="dpte:113797002"/>